<feature type="compositionally biased region" description="Acidic residues" evidence="1">
    <location>
        <begin position="434"/>
        <end position="444"/>
    </location>
</feature>
<evidence type="ECO:0000256" key="1">
    <source>
        <dbReference type="SAM" id="MobiDB-lite"/>
    </source>
</evidence>
<feature type="region of interest" description="Disordered" evidence="1">
    <location>
        <begin position="429"/>
        <end position="451"/>
    </location>
</feature>
<proteinExistence type="predicted"/>
<dbReference type="EMBL" id="QRPB01000019">
    <property type="protein sequence ID" value="RHL76571.1"/>
    <property type="molecule type" value="Genomic_DNA"/>
</dbReference>
<comment type="caution">
    <text evidence="2">The sequence shown here is derived from an EMBL/GenBank/DDBJ whole genome shotgun (WGS) entry which is preliminary data.</text>
</comment>
<name>A0A396FQ17_9FIRM</name>
<dbReference type="AlphaFoldDB" id="A0A396FQ17"/>
<evidence type="ECO:0000313" key="2">
    <source>
        <dbReference type="EMBL" id="RHL76571.1"/>
    </source>
</evidence>
<gene>
    <name evidence="2" type="ORF">DW001_13430</name>
</gene>
<accession>A0A396FQ17</accession>
<evidence type="ECO:0000313" key="3">
    <source>
        <dbReference type="Proteomes" id="UP000266698"/>
    </source>
</evidence>
<organism evidence="2 3">
    <name type="scientific">Agathobacter rectalis</name>
    <dbReference type="NCBI Taxonomy" id="39491"/>
    <lineage>
        <taxon>Bacteria</taxon>
        <taxon>Bacillati</taxon>
        <taxon>Bacillota</taxon>
        <taxon>Clostridia</taxon>
        <taxon>Lachnospirales</taxon>
        <taxon>Lachnospiraceae</taxon>
        <taxon>Agathobacter</taxon>
    </lineage>
</organism>
<protein>
    <submittedName>
        <fullName evidence="2">Uncharacterized protein</fullName>
    </submittedName>
</protein>
<sequence length="728" mass="81807">MLLRNSLHIYHLPKEAKLFKRKHVTTLITYSLVFFSAISMTACSFSDVSYLFKSPAQKQAILHKSPAFWEDTTSVKGSSNLSILHNVAFEGQPYNDTRQFGDNILMVGQGSYNNSIIETDDQSVQYSFDVYNPWSNEITASLTHDKTDCDDYMIKGDRLWLINSDAGRATIYDKDLKEIKTCKYNPEDYDGNCDTSDSDDGDVPNPGNYYDVSQIATSADGKYALVSGVTPDTYKYAVSDIRIDDNTVLSTYEGQSFSMSCVDSKGFVIEADTANNIWNYHSSDGENSFFSLPDVVDVTLAEDGDMLIRCQDLSSDNIISYYKYSPATGVSSSFSYNLATRSTGKMSDSSSDSAAADTKTYCSANSVYLPDANCVMMLLYTAQCNPEILIWSLDKGKNDRKAEITSYNDCDTLLQALRDDGSYVSPYSAIDSSDSTDENQEAMEEAGKDSDYNTYGDEVTLISDTASYDWGDLSDINARITALEQKYGFSIYFGPEVPKRIDYYDIHQFKNKDKLSVALDSLEEILGCFPDDFFTQLCYGDIRGMRIYLCGDISSGHSDMINEPSGFVNIINNHNVMVLNCNYSWDFSYTVGHEISHLIDQRLTFIHTYDEKSEFSEGKWNSFNPDSFSYDDSYANYNPDDPSNHISGYFIDSYGMTFATEDRSEIFGTAIDDYINGIYDDARFTDDSPIRNKLDYYSRCIRDGFDTKGWPDTMAWESVLTATGAQSD</sequence>
<reference evidence="2 3" key="1">
    <citation type="submission" date="2018-08" db="EMBL/GenBank/DDBJ databases">
        <title>A genome reference for cultivated species of the human gut microbiota.</title>
        <authorList>
            <person name="Zou Y."/>
            <person name="Xue W."/>
            <person name="Luo G."/>
        </authorList>
    </citation>
    <scope>NUCLEOTIDE SEQUENCE [LARGE SCALE GENOMIC DNA]</scope>
    <source>
        <strain evidence="2 3">AF36-2BH</strain>
    </source>
</reference>
<dbReference type="Proteomes" id="UP000266698">
    <property type="component" value="Unassembled WGS sequence"/>
</dbReference>